<name>A0ABM0MA52_SACKO</name>
<keyword evidence="11" id="KW-0067">ATP-binding</keyword>
<proteinExistence type="inferred from homology"/>
<keyword evidence="11" id="KW-0547">Nucleotide-binding</keyword>
<dbReference type="InterPro" id="IPR001736">
    <property type="entry name" value="PLipase_D/transphosphatidylase"/>
</dbReference>
<feature type="non-terminal residue" evidence="14">
    <location>
        <position position="439"/>
    </location>
</feature>
<evidence type="ECO:0000256" key="11">
    <source>
        <dbReference type="RuleBase" id="RU365024"/>
    </source>
</evidence>
<dbReference type="Proteomes" id="UP000694865">
    <property type="component" value="Unplaced"/>
</dbReference>
<evidence type="ECO:0000256" key="1">
    <source>
        <dbReference type="ARBA" id="ARBA00003537"/>
    </source>
</evidence>
<dbReference type="InterPro" id="IPR016270">
    <property type="entry name" value="PGS1"/>
</dbReference>
<dbReference type="PANTHER" id="PTHR12586:SF1">
    <property type="entry name" value="CDP-DIACYLGLYCEROL--GLYCEROL-3-PHOSPHATE 3-PHOSPHATIDYLTRANSFERASE, MITOCHONDRIAL"/>
    <property type="match status" value="1"/>
</dbReference>
<keyword evidence="5 11" id="KW-0808">Transferase</keyword>
<gene>
    <name evidence="14" type="primary">LOC102802148</name>
</gene>
<keyword evidence="11" id="KW-0496">Mitochondrion</keyword>
<dbReference type="Gene3D" id="3.30.870.10">
    <property type="entry name" value="Endonuclease Chain A"/>
    <property type="match status" value="2"/>
</dbReference>
<dbReference type="PROSITE" id="PS50035">
    <property type="entry name" value="PLD"/>
    <property type="match status" value="1"/>
</dbReference>
<keyword evidence="7 11" id="KW-0443">Lipid metabolism</keyword>
<dbReference type="CDD" id="cd09135">
    <property type="entry name" value="PLDc_PGS1_euk_1"/>
    <property type="match status" value="1"/>
</dbReference>
<keyword evidence="6" id="KW-0677">Repeat</keyword>
<keyword evidence="13" id="KW-1185">Reference proteome</keyword>
<protein>
    <recommendedName>
        <fullName evidence="11">CDP-diacylglycerol--glycerol-3-phosphate 3-phosphatidyltransferase</fullName>
        <ecNumber evidence="11">2.7.8.5</ecNumber>
    </recommendedName>
</protein>
<keyword evidence="4 11" id="KW-0444">Lipid biosynthesis</keyword>
<keyword evidence="9 11" id="KW-1208">Phospholipid metabolism</keyword>
<keyword evidence="8 11" id="KW-0594">Phospholipid biosynthesis</keyword>
<evidence type="ECO:0000256" key="3">
    <source>
        <dbReference type="ARBA" id="ARBA00010682"/>
    </source>
</evidence>
<feature type="domain" description="PLD phosphodiesterase" evidence="12">
    <location>
        <begin position="205"/>
        <end position="231"/>
    </location>
</feature>
<dbReference type="GeneID" id="102802148"/>
<reference evidence="14" key="1">
    <citation type="submission" date="2025-08" db="UniProtKB">
        <authorList>
            <consortium name="RefSeq"/>
        </authorList>
    </citation>
    <scope>IDENTIFICATION</scope>
    <source>
        <tissue evidence="14">Testes</tissue>
    </source>
</reference>
<comment type="function">
    <text evidence="1 11">Functions in the biosynthesis of the anionic phospholipids phosphatidylglycerol and cardiolipin.</text>
</comment>
<evidence type="ECO:0000256" key="9">
    <source>
        <dbReference type="ARBA" id="ARBA00023264"/>
    </source>
</evidence>
<evidence type="ECO:0000256" key="2">
    <source>
        <dbReference type="ARBA" id="ARBA00005042"/>
    </source>
</evidence>
<evidence type="ECO:0000313" key="13">
    <source>
        <dbReference type="Proteomes" id="UP000694865"/>
    </source>
</evidence>
<comment type="subcellular location">
    <subcellularLocation>
        <location evidence="11">Mitochondrion</location>
    </subcellularLocation>
</comment>
<dbReference type="EC" id="2.7.8.5" evidence="11"/>
<evidence type="ECO:0000256" key="7">
    <source>
        <dbReference type="ARBA" id="ARBA00023098"/>
    </source>
</evidence>
<comment type="pathway">
    <text evidence="2 11">Phospholipid metabolism; phosphatidylglycerol biosynthesis; phosphatidylglycerol from CDP-diacylglycerol: step 1/2.</text>
</comment>
<evidence type="ECO:0000256" key="6">
    <source>
        <dbReference type="ARBA" id="ARBA00022737"/>
    </source>
</evidence>
<evidence type="ECO:0000256" key="4">
    <source>
        <dbReference type="ARBA" id="ARBA00022516"/>
    </source>
</evidence>
<accession>A0ABM0MA52</accession>
<comment type="similarity">
    <text evidence="3 11">Belongs to the CDP-alcohol phosphatidyltransferase class-II family.</text>
</comment>
<dbReference type="PANTHER" id="PTHR12586">
    <property type="entry name" value="CDP-DIACYLGLYCEROL--SERINE O-PHOSPHATIDYLTRANSFERASE"/>
    <property type="match status" value="1"/>
</dbReference>
<comment type="catalytic activity">
    <reaction evidence="10 11">
        <text>a CDP-1,2-diacyl-sn-glycerol + sn-glycerol 3-phosphate = a 1,2-diacyl-sn-glycero-3-phospho-(1'-sn-glycero-3'-phosphate) + CMP + H(+)</text>
        <dbReference type="Rhea" id="RHEA:12593"/>
        <dbReference type="ChEBI" id="CHEBI:15378"/>
        <dbReference type="ChEBI" id="CHEBI:57597"/>
        <dbReference type="ChEBI" id="CHEBI:58332"/>
        <dbReference type="ChEBI" id="CHEBI:60110"/>
        <dbReference type="ChEBI" id="CHEBI:60377"/>
        <dbReference type="EC" id="2.7.8.5"/>
    </reaction>
</comment>
<dbReference type="RefSeq" id="XP_006816893.1">
    <property type="nucleotide sequence ID" value="XM_006816830.1"/>
</dbReference>
<dbReference type="PROSITE" id="PS51257">
    <property type="entry name" value="PROKAR_LIPOPROTEIN"/>
    <property type="match status" value="1"/>
</dbReference>
<evidence type="ECO:0000256" key="10">
    <source>
        <dbReference type="ARBA" id="ARBA00048586"/>
    </source>
</evidence>
<evidence type="ECO:0000256" key="5">
    <source>
        <dbReference type="ARBA" id="ARBA00022679"/>
    </source>
</evidence>
<dbReference type="SUPFAM" id="SSF56024">
    <property type="entry name" value="Phospholipase D/nuclease"/>
    <property type="match status" value="1"/>
</dbReference>
<evidence type="ECO:0000259" key="12">
    <source>
        <dbReference type="PROSITE" id="PS50035"/>
    </source>
</evidence>
<organism evidence="13 14">
    <name type="scientific">Saccoglossus kowalevskii</name>
    <name type="common">Acorn worm</name>
    <dbReference type="NCBI Taxonomy" id="10224"/>
    <lineage>
        <taxon>Eukaryota</taxon>
        <taxon>Metazoa</taxon>
        <taxon>Hemichordata</taxon>
        <taxon>Enteropneusta</taxon>
        <taxon>Harrimaniidae</taxon>
        <taxon>Saccoglossus</taxon>
    </lineage>
</organism>
<sequence>MSGTKPRNKQKNPNFSPQLTISSKVVSMGNMAGACLRLLQGLFRKEAITRASIGVRQYHQQSSLGENMDPVFQEFSWISRFAPVFAVNGDQVTILREPSEFYKTLKEKARHARNRIVLASLYLGTGELEQQLVDSIHEAAKNSTHSLHIQILLEYTRGSRGKHNSRTMLLPLLREYGSNVNISLYHSPDLRGMLKRFVPARLNEAIGLHHMKIYLFDDSLIISGANLENQYFTNRQDRYILLEDCPQVANFFTQLVSTVSGFSFQLHEDDSVSMKEDFGIHPFTGDIKMFKQEAERRVRSLLDAHQQFTKLTTTKLHNVSNIETVNKTNILPELRTRKVAGNAGSVCIDDIEERTIKKQETIHSTDSSNKLDTLIYPLIQMGPLGITNDEEATMYLLENSPCGSRIHLASGYFNLTESYIDIVLNKSKAFFNILSAAPQ</sequence>
<evidence type="ECO:0000256" key="8">
    <source>
        <dbReference type="ARBA" id="ARBA00023209"/>
    </source>
</evidence>
<evidence type="ECO:0000313" key="14">
    <source>
        <dbReference type="RefSeq" id="XP_006816893.1"/>
    </source>
</evidence>